<name>A8XXE1_CAEBR</name>
<gene>
    <name evidence="5" type="primary">msrp-4</name>
    <name evidence="3 5" type="ORF">CBG20255</name>
    <name evidence="3" type="ORF">CBG_20255</name>
</gene>
<evidence type="ECO:0000313" key="3">
    <source>
        <dbReference type="EMBL" id="CAP37330.2"/>
    </source>
</evidence>
<evidence type="ECO:0000256" key="1">
    <source>
        <dbReference type="SAM" id="MobiDB-lite"/>
    </source>
</evidence>
<dbReference type="AlphaFoldDB" id="A8XXE1"/>
<keyword evidence="4" id="KW-1185">Reference proteome</keyword>
<protein>
    <submittedName>
        <fullName evidence="3">Protein CBG20255</fullName>
    </submittedName>
</protein>
<dbReference type="EMBL" id="HE601190">
    <property type="protein sequence ID" value="CAP37330.2"/>
    <property type="molecule type" value="Genomic_DNA"/>
</dbReference>
<keyword evidence="2" id="KW-1133">Transmembrane helix</keyword>
<dbReference type="STRING" id="6238.A8XXE1"/>
<dbReference type="InParanoid" id="A8XXE1"/>
<keyword evidence="2" id="KW-0472">Membrane</keyword>
<dbReference type="WormBase" id="CBG20255">
    <property type="protein sequence ID" value="CBP38888"/>
    <property type="gene ID" value="WBGene00039287"/>
    <property type="gene designation" value="Cbr-msrp-4"/>
</dbReference>
<proteinExistence type="predicted"/>
<dbReference type="GO" id="GO:0016791">
    <property type="term" value="F:phosphatase activity"/>
    <property type="evidence" value="ECO:0007669"/>
    <property type="project" value="UniProtKB-ARBA"/>
</dbReference>
<feature type="region of interest" description="Disordered" evidence="1">
    <location>
        <begin position="28"/>
        <end position="57"/>
    </location>
</feature>
<dbReference type="SUPFAM" id="SSF53254">
    <property type="entry name" value="Phosphoglycerate mutase-like"/>
    <property type="match status" value="1"/>
</dbReference>
<dbReference type="HOGENOM" id="CLU_1628518_0_0_1"/>
<organism evidence="3 4">
    <name type="scientific">Caenorhabditis briggsae</name>
    <dbReference type="NCBI Taxonomy" id="6238"/>
    <lineage>
        <taxon>Eukaryota</taxon>
        <taxon>Metazoa</taxon>
        <taxon>Ecdysozoa</taxon>
        <taxon>Nematoda</taxon>
        <taxon>Chromadorea</taxon>
        <taxon>Rhabditida</taxon>
        <taxon>Rhabditina</taxon>
        <taxon>Rhabditomorpha</taxon>
        <taxon>Rhabditoidea</taxon>
        <taxon>Rhabditidae</taxon>
        <taxon>Peloderinae</taxon>
        <taxon>Caenorhabditis</taxon>
    </lineage>
</organism>
<evidence type="ECO:0000256" key="2">
    <source>
        <dbReference type="SAM" id="Phobius"/>
    </source>
</evidence>
<feature type="transmembrane region" description="Helical" evidence="2">
    <location>
        <begin position="6"/>
        <end position="24"/>
    </location>
</feature>
<dbReference type="Proteomes" id="UP000008549">
    <property type="component" value="Unassembled WGS sequence"/>
</dbReference>
<dbReference type="InterPro" id="IPR029033">
    <property type="entry name" value="His_PPase_superfam"/>
</dbReference>
<sequence>MSHNTVALLYVIALLSVLVCMAMAEGKRKNGEPMSDQDLIDGKKSKEGQDDKNDTKSNGAEMYYTLEEVKGDLGCADRVVKTFKEVALKFPTGNIIIVSHGTPLANIHAFLEGHWKYVGQCTIGKVTDMYGQSFRLDYWSDKRHLSQTHDLREDERITPQMPE</sequence>
<reference evidence="3 4" key="2">
    <citation type="journal article" date="2011" name="PLoS Genet.">
        <title>Caenorhabditis briggsae recombinant inbred line genotypes reveal inter-strain incompatibility and the evolution of recombination.</title>
        <authorList>
            <person name="Ross J.A."/>
            <person name="Koboldt D.C."/>
            <person name="Staisch J.E."/>
            <person name="Chamberlin H.M."/>
            <person name="Gupta B.P."/>
            <person name="Miller R.D."/>
            <person name="Baird S.E."/>
            <person name="Haag E.S."/>
        </authorList>
    </citation>
    <scope>NUCLEOTIDE SEQUENCE [LARGE SCALE GENOMIC DNA]</scope>
    <source>
        <strain evidence="3 4">AF16</strain>
    </source>
</reference>
<dbReference type="eggNOG" id="KOG3734">
    <property type="taxonomic scope" value="Eukaryota"/>
</dbReference>
<accession>A8XXE1</accession>
<reference evidence="3 4" key="1">
    <citation type="journal article" date="2003" name="PLoS Biol.">
        <title>The genome sequence of Caenorhabditis briggsae: a platform for comparative genomics.</title>
        <authorList>
            <person name="Stein L.D."/>
            <person name="Bao Z."/>
            <person name="Blasiar D."/>
            <person name="Blumenthal T."/>
            <person name="Brent M.R."/>
            <person name="Chen N."/>
            <person name="Chinwalla A."/>
            <person name="Clarke L."/>
            <person name="Clee C."/>
            <person name="Coghlan A."/>
            <person name="Coulson A."/>
            <person name="D'Eustachio P."/>
            <person name="Fitch D.H."/>
            <person name="Fulton L.A."/>
            <person name="Fulton R.E."/>
            <person name="Griffiths-Jones S."/>
            <person name="Harris T.W."/>
            <person name="Hillier L.W."/>
            <person name="Kamath R."/>
            <person name="Kuwabara P.E."/>
            <person name="Mardis E.R."/>
            <person name="Marra M.A."/>
            <person name="Miner T.L."/>
            <person name="Minx P."/>
            <person name="Mullikin J.C."/>
            <person name="Plumb R.W."/>
            <person name="Rogers J."/>
            <person name="Schein J.E."/>
            <person name="Sohrmann M."/>
            <person name="Spieth J."/>
            <person name="Stajich J.E."/>
            <person name="Wei C."/>
            <person name="Willey D."/>
            <person name="Wilson R.K."/>
            <person name="Durbin R."/>
            <person name="Waterston R.H."/>
        </authorList>
    </citation>
    <scope>NUCLEOTIDE SEQUENCE [LARGE SCALE GENOMIC DNA]</scope>
    <source>
        <strain evidence="3 4">AF16</strain>
    </source>
</reference>
<keyword evidence="2" id="KW-0812">Transmembrane</keyword>
<evidence type="ECO:0000313" key="4">
    <source>
        <dbReference type="Proteomes" id="UP000008549"/>
    </source>
</evidence>
<evidence type="ECO:0000313" key="5">
    <source>
        <dbReference type="WormBase" id="CBG20255"/>
    </source>
</evidence>
<feature type="compositionally biased region" description="Basic and acidic residues" evidence="1">
    <location>
        <begin position="40"/>
        <end position="55"/>
    </location>
</feature>
<dbReference type="Gene3D" id="3.40.50.1240">
    <property type="entry name" value="Phosphoglycerate mutase-like"/>
    <property type="match status" value="1"/>
</dbReference>